<keyword evidence="3" id="KW-1185">Reference proteome</keyword>
<dbReference type="Proteomes" id="UP001151760">
    <property type="component" value="Unassembled WGS sequence"/>
</dbReference>
<evidence type="ECO:0000313" key="2">
    <source>
        <dbReference type="EMBL" id="GJT81558.1"/>
    </source>
</evidence>
<sequence length="74" mass="8127">MVVWMKMVMGVDRGKMMTRVDGAVEGWGSAKMACDVCCVWTQVGDGGRGGTAVAGNGQRQRRKLPKRRKERKVA</sequence>
<name>A0ABQ5H0Z2_9ASTR</name>
<reference evidence="2" key="1">
    <citation type="journal article" date="2022" name="Int. J. Mol. Sci.">
        <title>Draft Genome of Tanacetum Coccineum: Genomic Comparison of Closely Related Tanacetum-Family Plants.</title>
        <authorList>
            <person name="Yamashiro T."/>
            <person name="Shiraishi A."/>
            <person name="Nakayama K."/>
            <person name="Satake H."/>
        </authorList>
    </citation>
    <scope>NUCLEOTIDE SEQUENCE</scope>
</reference>
<comment type="caution">
    <text evidence="2">The sequence shown here is derived from an EMBL/GenBank/DDBJ whole genome shotgun (WGS) entry which is preliminary data.</text>
</comment>
<accession>A0ABQ5H0Z2</accession>
<dbReference type="EMBL" id="BQNB010019090">
    <property type="protein sequence ID" value="GJT81558.1"/>
    <property type="molecule type" value="Genomic_DNA"/>
</dbReference>
<gene>
    <name evidence="2" type="ORF">Tco_1055900</name>
</gene>
<proteinExistence type="predicted"/>
<organism evidence="2 3">
    <name type="scientific">Tanacetum coccineum</name>
    <dbReference type="NCBI Taxonomy" id="301880"/>
    <lineage>
        <taxon>Eukaryota</taxon>
        <taxon>Viridiplantae</taxon>
        <taxon>Streptophyta</taxon>
        <taxon>Embryophyta</taxon>
        <taxon>Tracheophyta</taxon>
        <taxon>Spermatophyta</taxon>
        <taxon>Magnoliopsida</taxon>
        <taxon>eudicotyledons</taxon>
        <taxon>Gunneridae</taxon>
        <taxon>Pentapetalae</taxon>
        <taxon>asterids</taxon>
        <taxon>campanulids</taxon>
        <taxon>Asterales</taxon>
        <taxon>Asteraceae</taxon>
        <taxon>Asteroideae</taxon>
        <taxon>Anthemideae</taxon>
        <taxon>Anthemidinae</taxon>
        <taxon>Tanacetum</taxon>
    </lineage>
</organism>
<evidence type="ECO:0000256" key="1">
    <source>
        <dbReference type="SAM" id="MobiDB-lite"/>
    </source>
</evidence>
<protein>
    <submittedName>
        <fullName evidence="2">Uncharacterized protein</fullName>
    </submittedName>
</protein>
<feature type="compositionally biased region" description="Basic residues" evidence="1">
    <location>
        <begin position="59"/>
        <end position="74"/>
    </location>
</feature>
<feature type="region of interest" description="Disordered" evidence="1">
    <location>
        <begin position="45"/>
        <end position="74"/>
    </location>
</feature>
<evidence type="ECO:0000313" key="3">
    <source>
        <dbReference type="Proteomes" id="UP001151760"/>
    </source>
</evidence>
<reference evidence="2" key="2">
    <citation type="submission" date="2022-01" db="EMBL/GenBank/DDBJ databases">
        <authorList>
            <person name="Yamashiro T."/>
            <person name="Shiraishi A."/>
            <person name="Satake H."/>
            <person name="Nakayama K."/>
        </authorList>
    </citation>
    <scope>NUCLEOTIDE SEQUENCE</scope>
</reference>